<name>A0A671KCW9_9TELE</name>
<evidence type="ECO:0000256" key="3">
    <source>
        <dbReference type="ARBA" id="ARBA00022833"/>
    </source>
</evidence>
<keyword evidence="1 5" id="KW-0479">Metal-binding</keyword>
<sequence length="221" mass="24633">MSLQAIASGKGAACLTCKGSCSGFQPHSWRRPVAGTAGSLYHHKQLIRQLPYYDQGWAVELKAMAQFVKSYEESLGVGDAALPGEKCSAKTTTNGTAQPPLSNKSEYRCSGCGQLAAMDRPVVYANRAGYTRLWHPSCFVCCECGEALVDLIYFWKEGVLLCGRHYCQSIRPRCLGCDELIFSEMFHQEANGHFWHKEHFCCWLCGQNLRVQCACDKRQSK</sequence>
<dbReference type="InterPro" id="IPR010442">
    <property type="entry name" value="PET_domain"/>
</dbReference>
<dbReference type="CDD" id="cd09340">
    <property type="entry name" value="LIM1_Testin_like"/>
    <property type="match status" value="1"/>
</dbReference>
<evidence type="ECO:0000256" key="5">
    <source>
        <dbReference type="PROSITE-ProRule" id="PRU00125"/>
    </source>
</evidence>
<proteinExistence type="predicted"/>
<dbReference type="Gene3D" id="2.10.110.10">
    <property type="entry name" value="Cysteine Rich Protein"/>
    <property type="match status" value="2"/>
</dbReference>
<accession>A0A671KCW9</accession>
<dbReference type="PROSITE" id="PS00478">
    <property type="entry name" value="LIM_DOMAIN_1"/>
    <property type="match status" value="1"/>
</dbReference>
<dbReference type="PANTHER" id="PTHR24211">
    <property type="entry name" value="LIM DOMAIN-CONTAINING PROTEIN"/>
    <property type="match status" value="1"/>
</dbReference>
<evidence type="ECO:0000256" key="2">
    <source>
        <dbReference type="ARBA" id="ARBA00022737"/>
    </source>
</evidence>
<keyword evidence="4 5" id="KW-0440">LIM domain</keyword>
<dbReference type="SMART" id="SM00132">
    <property type="entry name" value="LIM"/>
    <property type="match status" value="2"/>
</dbReference>
<dbReference type="InterPro" id="IPR001781">
    <property type="entry name" value="Znf_LIM"/>
</dbReference>
<evidence type="ECO:0000313" key="8">
    <source>
        <dbReference type="Proteomes" id="UP000472260"/>
    </source>
</evidence>
<evidence type="ECO:0000256" key="1">
    <source>
        <dbReference type="ARBA" id="ARBA00022723"/>
    </source>
</evidence>
<organism evidence="7 8">
    <name type="scientific">Sinocyclocheilus anshuiensis</name>
    <dbReference type="NCBI Taxonomy" id="1608454"/>
    <lineage>
        <taxon>Eukaryota</taxon>
        <taxon>Metazoa</taxon>
        <taxon>Chordata</taxon>
        <taxon>Craniata</taxon>
        <taxon>Vertebrata</taxon>
        <taxon>Euteleostomi</taxon>
        <taxon>Actinopterygii</taxon>
        <taxon>Neopterygii</taxon>
        <taxon>Teleostei</taxon>
        <taxon>Ostariophysi</taxon>
        <taxon>Cypriniformes</taxon>
        <taxon>Cyprinidae</taxon>
        <taxon>Cyprininae</taxon>
        <taxon>Sinocyclocheilus</taxon>
    </lineage>
</organism>
<dbReference type="Pfam" id="PF00412">
    <property type="entry name" value="LIM"/>
    <property type="match status" value="2"/>
</dbReference>
<evidence type="ECO:0000259" key="6">
    <source>
        <dbReference type="PROSITE" id="PS50023"/>
    </source>
</evidence>
<dbReference type="GO" id="GO:0008270">
    <property type="term" value="F:zinc ion binding"/>
    <property type="evidence" value="ECO:0007669"/>
    <property type="project" value="InterPro"/>
</dbReference>
<dbReference type="Pfam" id="PF06297">
    <property type="entry name" value="PET"/>
    <property type="match status" value="1"/>
</dbReference>
<dbReference type="PANTHER" id="PTHR24211:SF0">
    <property type="entry name" value="LIM AND CYSTEINE-RICH DOMAINS PROTEIN 1"/>
    <property type="match status" value="1"/>
</dbReference>
<dbReference type="Ensembl" id="ENSSANT00000005736.1">
    <property type="protein sequence ID" value="ENSSANP00000005335.1"/>
    <property type="gene ID" value="ENSSANG00000002898.1"/>
</dbReference>
<protein>
    <submittedName>
        <fullName evidence="7">LIM and cysteine-rich domains 1</fullName>
    </submittedName>
</protein>
<reference evidence="7" key="1">
    <citation type="submission" date="2025-08" db="UniProtKB">
        <authorList>
            <consortium name="Ensembl"/>
        </authorList>
    </citation>
    <scope>IDENTIFICATION</scope>
</reference>
<dbReference type="InterPro" id="IPR047120">
    <property type="entry name" value="Pk/Esn/Tes"/>
</dbReference>
<dbReference type="SUPFAM" id="SSF57716">
    <property type="entry name" value="Glucocorticoid receptor-like (DNA-binding domain)"/>
    <property type="match status" value="1"/>
</dbReference>
<dbReference type="AlphaFoldDB" id="A0A671KCW9"/>
<evidence type="ECO:0000256" key="4">
    <source>
        <dbReference type="ARBA" id="ARBA00023038"/>
    </source>
</evidence>
<evidence type="ECO:0000313" key="7">
    <source>
        <dbReference type="Ensembl" id="ENSSANP00000005335.1"/>
    </source>
</evidence>
<feature type="domain" description="LIM zinc-binding" evidence="6">
    <location>
        <begin position="107"/>
        <end position="172"/>
    </location>
</feature>
<keyword evidence="2" id="KW-0677">Repeat</keyword>
<reference evidence="7" key="2">
    <citation type="submission" date="2025-09" db="UniProtKB">
        <authorList>
            <consortium name="Ensembl"/>
        </authorList>
    </citation>
    <scope>IDENTIFICATION</scope>
</reference>
<dbReference type="Proteomes" id="UP000472260">
    <property type="component" value="Unassembled WGS sequence"/>
</dbReference>
<keyword evidence="8" id="KW-1185">Reference proteome</keyword>
<keyword evidence="3 5" id="KW-0862">Zinc</keyword>
<dbReference type="PROSITE" id="PS50023">
    <property type="entry name" value="LIM_DOMAIN_2"/>
    <property type="match status" value="1"/>
</dbReference>